<dbReference type="Pfam" id="PF04367">
    <property type="entry name" value="DUF502"/>
    <property type="match status" value="1"/>
</dbReference>
<evidence type="ECO:0000256" key="1">
    <source>
        <dbReference type="SAM" id="Phobius"/>
    </source>
</evidence>
<dbReference type="GeneID" id="68858463"/>
<keyword evidence="3" id="KW-1185">Reference proteome</keyword>
<name>A0A897NXK3_9EURY</name>
<evidence type="ECO:0000313" key="2">
    <source>
        <dbReference type="EMBL" id="QSG15349.1"/>
    </source>
</evidence>
<reference evidence="2 3" key="1">
    <citation type="submission" date="2020-11" db="EMBL/GenBank/DDBJ databases">
        <title>Carbohydrate-dependent, anaerobic sulfur respiration: A novel catabolism in halophilic archaea.</title>
        <authorList>
            <person name="Sorokin D.Y."/>
            <person name="Messina E."/>
            <person name="Smedile F."/>
            <person name="La Cono V."/>
            <person name="Hallsworth J.E."/>
            <person name="Yakimov M.M."/>
        </authorList>
    </citation>
    <scope>NUCLEOTIDE SEQUENCE [LARGE SCALE GENOMIC DNA]</scope>
    <source>
        <strain evidence="2 3">HSR-Est</strain>
    </source>
</reference>
<organism evidence="2 3">
    <name type="scientific">Halapricum desulfuricans</name>
    <dbReference type="NCBI Taxonomy" id="2841257"/>
    <lineage>
        <taxon>Archaea</taxon>
        <taxon>Methanobacteriati</taxon>
        <taxon>Methanobacteriota</taxon>
        <taxon>Stenosarchaea group</taxon>
        <taxon>Halobacteria</taxon>
        <taxon>Halobacteriales</taxon>
        <taxon>Haloarculaceae</taxon>
        <taxon>Halapricum</taxon>
    </lineage>
</organism>
<dbReference type="InterPro" id="IPR007462">
    <property type="entry name" value="COV1-like"/>
</dbReference>
<dbReference type="Proteomes" id="UP000663292">
    <property type="component" value="Chromosome"/>
</dbReference>
<accession>A0A897NXK3</accession>
<dbReference type="RefSeq" id="WP_229120624.1">
    <property type="nucleotide sequence ID" value="NZ_CP064791.1"/>
</dbReference>
<evidence type="ECO:0000313" key="3">
    <source>
        <dbReference type="Proteomes" id="UP000663292"/>
    </source>
</evidence>
<dbReference type="PANTHER" id="PTHR31876:SF26">
    <property type="entry name" value="PROTEIN LIKE COV 2"/>
    <property type="match status" value="1"/>
</dbReference>
<gene>
    <name evidence="2" type="ORF">HSEST_1829</name>
</gene>
<keyword evidence="1" id="KW-0472">Membrane</keyword>
<protein>
    <submittedName>
        <fullName evidence="2">Putative membrane protein</fullName>
    </submittedName>
</protein>
<feature type="transmembrane region" description="Helical" evidence="1">
    <location>
        <begin position="12"/>
        <end position="37"/>
    </location>
</feature>
<sequence>MNWKRRIRSSFVTGTILVAPLVVTLVALRFALGWLTGFVEPVVSAGNLAQFTGDIEFLARLLAVVVMIVSVGLVGLFAQWSVTSRFFGGFGRLVGFIPMVRVIYTGVQGVANSLVESTDRYKSVVLVEYPRDDVYSLGFITAESPESVTTEIGEAYNVYIPNSPNPTNGHLALVPESEVHEIDMSVRRGVRLMVTTGIAETKDELEQFDADISGAVEAATESDD</sequence>
<dbReference type="AlphaFoldDB" id="A0A897NXK3"/>
<feature type="transmembrane region" description="Helical" evidence="1">
    <location>
        <begin position="57"/>
        <end position="78"/>
    </location>
</feature>
<proteinExistence type="predicted"/>
<keyword evidence="1" id="KW-1133">Transmembrane helix</keyword>
<dbReference type="EMBL" id="CP064791">
    <property type="protein sequence ID" value="QSG15349.1"/>
    <property type="molecule type" value="Genomic_DNA"/>
</dbReference>
<dbReference type="PANTHER" id="PTHR31876">
    <property type="entry name" value="COV-LIKE PROTEIN 1"/>
    <property type="match status" value="1"/>
</dbReference>
<keyword evidence="1" id="KW-0812">Transmembrane</keyword>